<organism evidence="1 2">
    <name type="scientific">Parelaphostrongylus tenuis</name>
    <name type="common">Meningeal worm</name>
    <dbReference type="NCBI Taxonomy" id="148309"/>
    <lineage>
        <taxon>Eukaryota</taxon>
        <taxon>Metazoa</taxon>
        <taxon>Ecdysozoa</taxon>
        <taxon>Nematoda</taxon>
        <taxon>Chromadorea</taxon>
        <taxon>Rhabditida</taxon>
        <taxon>Rhabditina</taxon>
        <taxon>Rhabditomorpha</taxon>
        <taxon>Strongyloidea</taxon>
        <taxon>Metastrongylidae</taxon>
        <taxon>Parelaphostrongylus</taxon>
    </lineage>
</organism>
<accession>A0AAD5MUU0</accession>
<gene>
    <name evidence="1" type="ORF">KIN20_025199</name>
</gene>
<evidence type="ECO:0000313" key="2">
    <source>
        <dbReference type="Proteomes" id="UP001196413"/>
    </source>
</evidence>
<proteinExistence type="predicted"/>
<protein>
    <submittedName>
        <fullName evidence="1">Uncharacterized protein</fullName>
    </submittedName>
</protein>
<dbReference type="EMBL" id="JAHQIW010005124">
    <property type="protein sequence ID" value="KAJ1364995.1"/>
    <property type="molecule type" value="Genomic_DNA"/>
</dbReference>
<keyword evidence="2" id="KW-1185">Reference proteome</keyword>
<sequence length="148" mass="16105">MESENSRVAGEDCGTQHVIVEYECNEAIQTCGWCSGPGRSGRIQAISSGNRKWLENVMKELVKESDPACHMDTIMTSLHSTYMIKAECMSNESVLAIKAANLALSEIKLVLNSSIAPVFKKLSPVLEKLAVKVLYVSLSIPKLACGDN</sequence>
<comment type="caution">
    <text evidence="1">The sequence shown here is derived from an EMBL/GenBank/DDBJ whole genome shotgun (WGS) entry which is preliminary data.</text>
</comment>
<evidence type="ECO:0000313" key="1">
    <source>
        <dbReference type="EMBL" id="KAJ1364995.1"/>
    </source>
</evidence>
<name>A0AAD5MUU0_PARTN</name>
<dbReference type="Proteomes" id="UP001196413">
    <property type="component" value="Unassembled WGS sequence"/>
</dbReference>
<dbReference type="AlphaFoldDB" id="A0AAD5MUU0"/>
<reference evidence="1" key="1">
    <citation type="submission" date="2021-06" db="EMBL/GenBank/DDBJ databases">
        <title>Parelaphostrongylus tenuis whole genome reference sequence.</title>
        <authorList>
            <person name="Garwood T.J."/>
            <person name="Larsen P.A."/>
            <person name="Fountain-Jones N.M."/>
            <person name="Garbe J.R."/>
            <person name="Macchietto M.G."/>
            <person name="Kania S.A."/>
            <person name="Gerhold R.W."/>
            <person name="Richards J.E."/>
            <person name="Wolf T.M."/>
        </authorList>
    </citation>
    <scope>NUCLEOTIDE SEQUENCE</scope>
    <source>
        <strain evidence="1">MNPRO001-30</strain>
        <tissue evidence="1">Meninges</tissue>
    </source>
</reference>